<comment type="caution">
    <text evidence="1">The sequence shown here is derived from an EMBL/GenBank/DDBJ whole genome shotgun (WGS) entry which is preliminary data.</text>
</comment>
<dbReference type="AlphaFoldDB" id="A0A974BIJ5"/>
<sequence length="88" mass="10296">MNELEELYNNAASYAEDFGFNISPEWKDLSEKIADLTKDLSSILDDKQREKLKLLADLYTRQTCLETDRMFFYAFTSGARLIMDIQNK</sequence>
<dbReference type="RefSeq" id="WP_179237462.1">
    <property type="nucleotide sequence ID" value="NZ_JACBNQ010000004.1"/>
</dbReference>
<name>A0A974BIJ5_SEDHY</name>
<evidence type="ECO:0000313" key="2">
    <source>
        <dbReference type="Proteomes" id="UP000611629"/>
    </source>
</evidence>
<evidence type="ECO:0000313" key="1">
    <source>
        <dbReference type="EMBL" id="NYB73767.1"/>
    </source>
</evidence>
<dbReference type="Proteomes" id="UP000611629">
    <property type="component" value="Unassembled WGS sequence"/>
</dbReference>
<protein>
    <submittedName>
        <fullName evidence="1">Uncharacterized protein</fullName>
    </submittedName>
</protein>
<organism evidence="1 2">
    <name type="scientific">Sedimentibacter hydroxybenzoicus DSM 7310</name>
    <dbReference type="NCBI Taxonomy" id="1123245"/>
    <lineage>
        <taxon>Bacteria</taxon>
        <taxon>Bacillati</taxon>
        <taxon>Bacillota</taxon>
        <taxon>Tissierellia</taxon>
        <taxon>Sedimentibacter</taxon>
    </lineage>
</organism>
<reference evidence="1" key="1">
    <citation type="submission" date="2020-07" db="EMBL/GenBank/DDBJ databases">
        <title>Genomic analysis of a strain of Sedimentibacter Hydroxybenzoicus DSM7310.</title>
        <authorList>
            <person name="Ma S."/>
        </authorList>
    </citation>
    <scope>NUCLEOTIDE SEQUENCE</scope>
    <source>
        <strain evidence="1">DSM 7310</strain>
    </source>
</reference>
<keyword evidence="2" id="KW-1185">Reference proteome</keyword>
<dbReference type="Pfam" id="PF20648">
    <property type="entry name" value="DUF6809"/>
    <property type="match status" value="1"/>
</dbReference>
<gene>
    <name evidence="1" type="ORF">HZF24_06385</name>
</gene>
<dbReference type="InterPro" id="IPR049215">
    <property type="entry name" value="DUF6809"/>
</dbReference>
<proteinExistence type="predicted"/>
<dbReference type="EMBL" id="JACBNQ010000004">
    <property type="protein sequence ID" value="NYB73767.1"/>
    <property type="molecule type" value="Genomic_DNA"/>
</dbReference>
<accession>A0A974BIJ5</accession>